<dbReference type="PROSITE" id="PS51257">
    <property type="entry name" value="PROKAR_LIPOPROTEIN"/>
    <property type="match status" value="1"/>
</dbReference>
<reference evidence="2 3" key="1">
    <citation type="submission" date="2020-06" db="EMBL/GenBank/DDBJ databases">
        <title>Genome mining for natural products.</title>
        <authorList>
            <person name="Zhang B."/>
            <person name="Shi J."/>
            <person name="Ge H."/>
        </authorList>
    </citation>
    <scope>NUCLEOTIDE SEQUENCE [LARGE SCALE GENOMIC DNA]</scope>
    <source>
        <strain evidence="2 3">NA00687</strain>
    </source>
</reference>
<accession>A0A7H8N6S3</accession>
<gene>
    <name evidence="2" type="ORF">HUT08_12485</name>
</gene>
<evidence type="ECO:0008006" key="4">
    <source>
        <dbReference type="Google" id="ProtNLM"/>
    </source>
</evidence>
<dbReference type="EMBL" id="CP054929">
    <property type="protein sequence ID" value="QKW50224.1"/>
    <property type="molecule type" value="Genomic_DNA"/>
</dbReference>
<proteinExistence type="predicted"/>
<feature type="region of interest" description="Disordered" evidence="1">
    <location>
        <begin position="51"/>
        <end position="80"/>
    </location>
</feature>
<evidence type="ECO:0000256" key="1">
    <source>
        <dbReference type="SAM" id="MobiDB-lite"/>
    </source>
</evidence>
<dbReference type="AlphaFoldDB" id="A0A7H8N6S3"/>
<keyword evidence="3" id="KW-1185">Reference proteome</keyword>
<organism evidence="2 3">
    <name type="scientific">Streptomyces buecherae</name>
    <dbReference type="NCBI Taxonomy" id="2763006"/>
    <lineage>
        <taxon>Bacteria</taxon>
        <taxon>Bacillati</taxon>
        <taxon>Actinomycetota</taxon>
        <taxon>Actinomycetes</taxon>
        <taxon>Kitasatosporales</taxon>
        <taxon>Streptomycetaceae</taxon>
        <taxon>Streptomyces</taxon>
    </lineage>
</organism>
<name>A0A7H8N6S3_9ACTN</name>
<feature type="compositionally biased region" description="Polar residues" evidence="1">
    <location>
        <begin position="71"/>
        <end position="80"/>
    </location>
</feature>
<protein>
    <recommendedName>
        <fullName evidence="4">Lipoprotein</fullName>
    </recommendedName>
</protein>
<evidence type="ECO:0000313" key="3">
    <source>
        <dbReference type="Proteomes" id="UP000509303"/>
    </source>
</evidence>
<dbReference type="Proteomes" id="UP000509303">
    <property type="component" value="Chromosome"/>
</dbReference>
<sequence length="80" mass="8632">MRVRRLVTTVAATAVGALLVGCTQSDRSELVTWTDEHGRACTGVVIIDPEDGDREMSSLDCDYAPDGRQPGRTTTTPVPR</sequence>
<dbReference type="RefSeq" id="WP_176161959.1">
    <property type="nucleotide sequence ID" value="NZ_CP054929.1"/>
</dbReference>
<evidence type="ECO:0000313" key="2">
    <source>
        <dbReference type="EMBL" id="QKW50224.1"/>
    </source>
</evidence>